<proteinExistence type="predicted"/>
<evidence type="ECO:0008006" key="4">
    <source>
        <dbReference type="Google" id="ProtNLM"/>
    </source>
</evidence>
<reference evidence="3" key="1">
    <citation type="submission" date="2019-12" db="EMBL/GenBank/DDBJ databases">
        <title>An insight into the sialome of adult female Ixodes ricinus ticks feeding for 6 days.</title>
        <authorList>
            <person name="Perner J."/>
            <person name="Ribeiro J.M.C."/>
        </authorList>
    </citation>
    <scope>NUCLEOTIDE SEQUENCE</scope>
    <source>
        <strain evidence="3">Semi-engorged</strain>
        <tissue evidence="3">Salivary glands</tissue>
    </source>
</reference>
<evidence type="ECO:0000313" key="3">
    <source>
        <dbReference type="EMBL" id="MXU94937.1"/>
    </source>
</evidence>
<name>A0A6B0UYI5_IXORI</name>
<sequence>MVSRFRRRRPPLFLLVFFPRCFVRLGEEVNQNGNNRNAGSACETNFLPSCVVFIDCCTTHLPHACEQTVADCCRPCSLESTVLPGTCFEATCHCIVMAFSSSKLCFCVFLMQQFFFVAGFDLYIFFLYHLWQCWKAKERFIGAMRNVLGYSGCVGNQLSTAVLYISKKSCGRCM</sequence>
<feature type="chain" id="PRO_5025611024" description="Secreted protein" evidence="2">
    <location>
        <begin position="27"/>
        <end position="174"/>
    </location>
</feature>
<protein>
    <recommendedName>
        <fullName evidence="4">Secreted protein</fullName>
    </recommendedName>
</protein>
<evidence type="ECO:0000256" key="1">
    <source>
        <dbReference type="SAM" id="Phobius"/>
    </source>
</evidence>
<feature type="transmembrane region" description="Helical" evidence="1">
    <location>
        <begin position="109"/>
        <end position="131"/>
    </location>
</feature>
<keyword evidence="1" id="KW-1133">Transmembrane helix</keyword>
<keyword evidence="1" id="KW-0812">Transmembrane</keyword>
<accession>A0A6B0UYI5</accession>
<dbReference type="AlphaFoldDB" id="A0A6B0UYI5"/>
<organism evidence="3">
    <name type="scientific">Ixodes ricinus</name>
    <name type="common">Common tick</name>
    <name type="synonym">Acarus ricinus</name>
    <dbReference type="NCBI Taxonomy" id="34613"/>
    <lineage>
        <taxon>Eukaryota</taxon>
        <taxon>Metazoa</taxon>
        <taxon>Ecdysozoa</taxon>
        <taxon>Arthropoda</taxon>
        <taxon>Chelicerata</taxon>
        <taxon>Arachnida</taxon>
        <taxon>Acari</taxon>
        <taxon>Parasitiformes</taxon>
        <taxon>Ixodida</taxon>
        <taxon>Ixodoidea</taxon>
        <taxon>Ixodidae</taxon>
        <taxon>Ixodinae</taxon>
        <taxon>Ixodes</taxon>
    </lineage>
</organism>
<keyword evidence="2" id="KW-0732">Signal</keyword>
<feature type="signal peptide" evidence="2">
    <location>
        <begin position="1"/>
        <end position="26"/>
    </location>
</feature>
<keyword evidence="1" id="KW-0472">Membrane</keyword>
<dbReference type="EMBL" id="GIFC01012854">
    <property type="protein sequence ID" value="MXU94937.1"/>
    <property type="molecule type" value="Transcribed_RNA"/>
</dbReference>
<evidence type="ECO:0000256" key="2">
    <source>
        <dbReference type="SAM" id="SignalP"/>
    </source>
</evidence>